<organism evidence="1 2">
    <name type="scientific">Bacillus salacetis</name>
    <dbReference type="NCBI Taxonomy" id="2315464"/>
    <lineage>
        <taxon>Bacteria</taxon>
        <taxon>Bacillati</taxon>
        <taxon>Bacillota</taxon>
        <taxon>Bacilli</taxon>
        <taxon>Bacillales</taxon>
        <taxon>Bacillaceae</taxon>
        <taxon>Bacillus</taxon>
    </lineage>
</organism>
<dbReference type="OrthoDB" id="9799036at2"/>
<dbReference type="SUPFAM" id="SSF54637">
    <property type="entry name" value="Thioesterase/thiol ester dehydrase-isomerase"/>
    <property type="match status" value="1"/>
</dbReference>
<dbReference type="InterPro" id="IPR050563">
    <property type="entry name" value="4-hydroxybenzoyl-CoA_TE"/>
</dbReference>
<dbReference type="GO" id="GO:0047617">
    <property type="term" value="F:fatty acyl-CoA hydrolase activity"/>
    <property type="evidence" value="ECO:0007669"/>
    <property type="project" value="TreeGrafter"/>
</dbReference>
<sequence>MMRVTYIEDMEQWKGQFDFHIGIKVRFSETDMFGHLNNTVPFTYFEEARIEFFKNKGFMQDWVKPENDTIPVVADLQCDFLRQVFFDQTIRVYVKAHKIGSSSVDLHYMGMDERDRVCFTGRGTMVQISKETGKGVPWTEEMKSKMSNSVYLSKSC</sequence>
<reference evidence="1 2" key="1">
    <citation type="submission" date="2018-09" db="EMBL/GenBank/DDBJ databases">
        <title>Bacillus saliacetes sp. nov., isolated from Thai shrimp paste (Ka-pi).</title>
        <authorList>
            <person name="Daroonpunt R."/>
            <person name="Tanasupawat S."/>
            <person name="Yiamsombut S."/>
        </authorList>
    </citation>
    <scope>NUCLEOTIDE SEQUENCE [LARGE SCALE GENOMIC DNA]</scope>
    <source>
        <strain evidence="1 2">SKP7-4</strain>
    </source>
</reference>
<proteinExistence type="predicted"/>
<dbReference type="Gene3D" id="3.10.129.10">
    <property type="entry name" value="Hotdog Thioesterase"/>
    <property type="match status" value="1"/>
</dbReference>
<dbReference type="CDD" id="cd00586">
    <property type="entry name" value="4HBT"/>
    <property type="match status" value="1"/>
</dbReference>
<protein>
    <submittedName>
        <fullName evidence="1">Acyl-CoA thioesterase</fullName>
    </submittedName>
</protein>
<name>A0A3A1R4V0_9BACI</name>
<accession>A0A3A1R4V0</accession>
<evidence type="ECO:0000313" key="2">
    <source>
        <dbReference type="Proteomes" id="UP000265801"/>
    </source>
</evidence>
<dbReference type="Pfam" id="PF13279">
    <property type="entry name" value="4HBT_2"/>
    <property type="match status" value="1"/>
</dbReference>
<evidence type="ECO:0000313" key="1">
    <source>
        <dbReference type="EMBL" id="RIW37775.1"/>
    </source>
</evidence>
<keyword evidence="2" id="KW-1185">Reference proteome</keyword>
<dbReference type="RefSeq" id="WP_119545653.1">
    <property type="nucleotide sequence ID" value="NZ_QXIR01000003.1"/>
</dbReference>
<gene>
    <name evidence="1" type="ORF">D3H55_04015</name>
</gene>
<dbReference type="PANTHER" id="PTHR31793">
    <property type="entry name" value="4-HYDROXYBENZOYL-COA THIOESTERASE FAMILY MEMBER"/>
    <property type="match status" value="1"/>
</dbReference>
<dbReference type="PANTHER" id="PTHR31793:SF24">
    <property type="entry name" value="LONG-CHAIN ACYL-COA THIOESTERASE FADM"/>
    <property type="match status" value="1"/>
</dbReference>
<dbReference type="EMBL" id="QXIR01000003">
    <property type="protein sequence ID" value="RIW37775.1"/>
    <property type="molecule type" value="Genomic_DNA"/>
</dbReference>
<dbReference type="AlphaFoldDB" id="A0A3A1R4V0"/>
<dbReference type="InterPro" id="IPR029069">
    <property type="entry name" value="HotDog_dom_sf"/>
</dbReference>
<comment type="caution">
    <text evidence="1">The sequence shown here is derived from an EMBL/GenBank/DDBJ whole genome shotgun (WGS) entry which is preliminary data.</text>
</comment>
<dbReference type="Proteomes" id="UP000265801">
    <property type="component" value="Unassembled WGS sequence"/>
</dbReference>